<feature type="binding site" evidence="7">
    <location>
        <position position="169"/>
    </location>
    <ligand>
        <name>L-aspartate</name>
        <dbReference type="ChEBI" id="CHEBI:29991"/>
    </ligand>
</feature>
<dbReference type="Gene3D" id="3.40.50.1370">
    <property type="entry name" value="Aspartate/ornithine carbamoyltransferase"/>
    <property type="match status" value="2"/>
</dbReference>
<dbReference type="Proteomes" id="UP000046155">
    <property type="component" value="Unassembled WGS sequence"/>
</dbReference>
<dbReference type="HAMAP" id="MF_00001">
    <property type="entry name" value="Asp_carb_tr"/>
    <property type="match status" value="1"/>
</dbReference>
<feature type="domain" description="Aspartate/ornithine carbamoyltransferase carbamoyl-P binding" evidence="9">
    <location>
        <begin position="6"/>
        <end position="149"/>
    </location>
</feature>
<sequence length="313" mass="34412">MKFKQKDVLGLEGLSPQEINLILDTAEPMKEIMTRDIKKVPTLRGHSVITLFYEPSTRTRTSFELAAKYLGADTSSVTVAASSVKKGESLRDTARTLEAMAADVIIIRHSAAGAPHQLARWVSARVINAGDGAHEHPTQALLDMYTIREKKGGLQGLKVAILGDISHSRVARSNIWGLTKMGAQVRVVGPTTLMPPEIDKLGVEVYHHWEEGLRDVDVINVLRIQLERQKKGLFPSIREYTQLYGLDQKKLQAAKSDVLVLHPGPVNRGIEISPDVQDGPHAAINEQVTNGVAVRMALLYLLMARGEQDEVPA</sequence>
<evidence type="ECO:0000256" key="7">
    <source>
        <dbReference type="HAMAP-Rule" id="MF_00001"/>
    </source>
</evidence>
<dbReference type="OrthoDB" id="9802587at2"/>
<gene>
    <name evidence="7 10" type="primary">pyrB</name>
    <name evidence="10" type="ORF">SSCH_470016</name>
</gene>
<dbReference type="GO" id="GO:0044205">
    <property type="term" value="P:'de novo' UMP biosynthetic process"/>
    <property type="evidence" value="ECO:0007669"/>
    <property type="project" value="UniProtKB-UniRule"/>
</dbReference>
<dbReference type="Pfam" id="PF02729">
    <property type="entry name" value="OTCace_N"/>
    <property type="match status" value="1"/>
</dbReference>
<feature type="binding site" evidence="7">
    <location>
        <position position="108"/>
    </location>
    <ligand>
        <name>carbamoyl phosphate</name>
        <dbReference type="ChEBI" id="CHEBI:58228"/>
    </ligand>
</feature>
<comment type="pathway">
    <text evidence="1 7">Pyrimidine metabolism; UMP biosynthesis via de novo pathway; (S)-dihydroorotate from bicarbonate: step 2/3.</text>
</comment>
<comment type="catalytic activity">
    <reaction evidence="6 7">
        <text>carbamoyl phosphate + L-aspartate = N-carbamoyl-L-aspartate + phosphate + H(+)</text>
        <dbReference type="Rhea" id="RHEA:20013"/>
        <dbReference type="ChEBI" id="CHEBI:15378"/>
        <dbReference type="ChEBI" id="CHEBI:29991"/>
        <dbReference type="ChEBI" id="CHEBI:32814"/>
        <dbReference type="ChEBI" id="CHEBI:43474"/>
        <dbReference type="ChEBI" id="CHEBI:58228"/>
        <dbReference type="EC" id="2.1.3.2"/>
    </reaction>
</comment>
<evidence type="ECO:0000259" key="8">
    <source>
        <dbReference type="Pfam" id="PF00185"/>
    </source>
</evidence>
<evidence type="ECO:0000256" key="4">
    <source>
        <dbReference type="ARBA" id="ARBA00022975"/>
    </source>
</evidence>
<feature type="binding site" evidence="7">
    <location>
        <position position="223"/>
    </location>
    <ligand>
        <name>L-aspartate</name>
        <dbReference type="ChEBI" id="CHEBI:29991"/>
    </ligand>
</feature>
<comment type="function">
    <text evidence="5 7">Catalyzes the condensation of carbamoyl phosphate and aspartate to form carbamoyl aspartate and inorganic phosphate, the committed step in the de novo pyrimidine nucleotide biosynthesis pathway.</text>
</comment>
<dbReference type="InterPro" id="IPR006132">
    <property type="entry name" value="Asp/Orn_carbamoyltranf_P-bd"/>
</dbReference>
<protein>
    <recommendedName>
        <fullName evidence="7">Aspartate carbamoyltransferase</fullName>
        <ecNumber evidence="7">2.1.3.2</ecNumber>
    </recommendedName>
    <alternativeName>
        <fullName evidence="7">Aspartate transcarbamylase</fullName>
        <shortName evidence="7">ATCase</shortName>
    </alternativeName>
</protein>
<feature type="binding site" evidence="7">
    <location>
        <position position="264"/>
    </location>
    <ligand>
        <name>carbamoyl phosphate</name>
        <dbReference type="ChEBI" id="CHEBI:58228"/>
    </ligand>
</feature>
<comment type="similarity">
    <text evidence="2 7">Belongs to the aspartate/ornithine carbamoyltransferase superfamily. ATCase family.</text>
</comment>
<feature type="binding site" evidence="7">
    <location>
        <position position="58"/>
    </location>
    <ligand>
        <name>carbamoyl phosphate</name>
        <dbReference type="ChEBI" id="CHEBI:58228"/>
    </ligand>
</feature>
<dbReference type="PRINTS" id="PR00101">
    <property type="entry name" value="ATCASE"/>
</dbReference>
<accession>A0A0B7MMC2</accession>
<evidence type="ECO:0000256" key="1">
    <source>
        <dbReference type="ARBA" id="ARBA00004852"/>
    </source>
</evidence>
<dbReference type="AlphaFoldDB" id="A0A0B7MMC2"/>
<evidence type="ECO:0000313" key="11">
    <source>
        <dbReference type="Proteomes" id="UP000046155"/>
    </source>
</evidence>
<dbReference type="GO" id="GO:0004070">
    <property type="term" value="F:aspartate carbamoyltransferase activity"/>
    <property type="evidence" value="ECO:0007669"/>
    <property type="project" value="UniProtKB-UniRule"/>
</dbReference>
<feature type="domain" description="Aspartate/ornithine carbamoyltransferase Asp/Orn-binding" evidence="8">
    <location>
        <begin position="155"/>
        <end position="302"/>
    </location>
</feature>
<dbReference type="InterPro" id="IPR006131">
    <property type="entry name" value="Asp_carbamoyltransf_Asp/Orn-bd"/>
</dbReference>
<dbReference type="FunFam" id="3.40.50.1370:FF:000007">
    <property type="entry name" value="Aspartate carbamoyltransferase"/>
    <property type="match status" value="1"/>
</dbReference>
<dbReference type="EC" id="2.1.3.2" evidence="7"/>
<dbReference type="PANTHER" id="PTHR45753:SF6">
    <property type="entry name" value="ASPARTATE CARBAMOYLTRANSFERASE"/>
    <property type="match status" value="1"/>
</dbReference>
<dbReference type="PANTHER" id="PTHR45753">
    <property type="entry name" value="ORNITHINE CARBAMOYLTRANSFERASE, MITOCHONDRIAL"/>
    <property type="match status" value="1"/>
</dbReference>
<dbReference type="UniPathway" id="UPA00070">
    <property type="reaction ID" value="UER00116"/>
</dbReference>
<feature type="binding site" evidence="7">
    <location>
        <position position="59"/>
    </location>
    <ligand>
        <name>carbamoyl phosphate</name>
        <dbReference type="ChEBI" id="CHEBI:58228"/>
    </ligand>
</feature>
<feature type="binding site" evidence="7">
    <location>
        <position position="136"/>
    </location>
    <ligand>
        <name>carbamoyl phosphate</name>
        <dbReference type="ChEBI" id="CHEBI:58228"/>
    </ligand>
</feature>
<dbReference type="NCBIfam" id="NF002032">
    <property type="entry name" value="PRK00856.1"/>
    <property type="match status" value="1"/>
</dbReference>
<name>A0A0B7MMC2_9FIRM</name>
<comment type="subunit">
    <text evidence="7">Heterododecamer (2C3:3R2) of six catalytic PyrB chains organized as two trimers (C3), and six regulatory PyrI chains organized as three dimers (R2).</text>
</comment>
<proteinExistence type="inferred from homology"/>
<evidence type="ECO:0000256" key="3">
    <source>
        <dbReference type="ARBA" id="ARBA00022679"/>
    </source>
</evidence>
<dbReference type="Pfam" id="PF00185">
    <property type="entry name" value="OTCace"/>
    <property type="match status" value="1"/>
</dbReference>
<dbReference type="NCBIfam" id="TIGR00670">
    <property type="entry name" value="asp_carb_tr"/>
    <property type="match status" value="1"/>
</dbReference>
<dbReference type="InterPro" id="IPR006130">
    <property type="entry name" value="Asp/Orn_carbamoylTrfase"/>
</dbReference>
<evidence type="ECO:0000256" key="2">
    <source>
        <dbReference type="ARBA" id="ARBA00008896"/>
    </source>
</evidence>
<feature type="binding site" evidence="7">
    <location>
        <position position="86"/>
    </location>
    <ligand>
        <name>L-aspartate</name>
        <dbReference type="ChEBI" id="CHEBI:29991"/>
    </ligand>
</feature>
<feature type="binding site" evidence="7">
    <location>
        <position position="265"/>
    </location>
    <ligand>
        <name>carbamoyl phosphate</name>
        <dbReference type="ChEBI" id="CHEBI:58228"/>
    </ligand>
</feature>
<dbReference type="GO" id="GO:0006520">
    <property type="term" value="P:amino acid metabolic process"/>
    <property type="evidence" value="ECO:0007669"/>
    <property type="project" value="InterPro"/>
</dbReference>
<dbReference type="GO" id="GO:0016597">
    <property type="term" value="F:amino acid binding"/>
    <property type="evidence" value="ECO:0007669"/>
    <property type="project" value="InterPro"/>
</dbReference>
<evidence type="ECO:0000313" key="10">
    <source>
        <dbReference type="EMBL" id="CEO89388.1"/>
    </source>
</evidence>
<keyword evidence="11" id="KW-1185">Reference proteome</keyword>
<feature type="binding site" evidence="7">
    <location>
        <position position="139"/>
    </location>
    <ligand>
        <name>carbamoyl phosphate</name>
        <dbReference type="ChEBI" id="CHEBI:58228"/>
    </ligand>
</feature>
<organism evidence="10 11">
    <name type="scientific">Syntrophaceticus schinkii</name>
    <dbReference type="NCBI Taxonomy" id="499207"/>
    <lineage>
        <taxon>Bacteria</taxon>
        <taxon>Bacillati</taxon>
        <taxon>Bacillota</taxon>
        <taxon>Clostridia</taxon>
        <taxon>Thermoanaerobacterales</taxon>
        <taxon>Thermoanaerobacterales Family III. Incertae Sedis</taxon>
        <taxon>Syntrophaceticus</taxon>
    </lineage>
</organism>
<evidence type="ECO:0000259" key="9">
    <source>
        <dbReference type="Pfam" id="PF02729"/>
    </source>
</evidence>
<dbReference type="RefSeq" id="WP_044665342.1">
    <property type="nucleotide sequence ID" value="NZ_CDRZ01000244.1"/>
</dbReference>
<dbReference type="SUPFAM" id="SSF53671">
    <property type="entry name" value="Aspartate/ornithine carbamoyltransferase"/>
    <property type="match status" value="1"/>
</dbReference>
<dbReference type="PROSITE" id="PS00097">
    <property type="entry name" value="CARBAMOYLTRANSFERASE"/>
    <property type="match status" value="1"/>
</dbReference>
<dbReference type="EMBL" id="CDRZ01000244">
    <property type="protein sequence ID" value="CEO89388.1"/>
    <property type="molecule type" value="Genomic_DNA"/>
</dbReference>
<dbReference type="GO" id="GO:0006207">
    <property type="term" value="P:'de novo' pyrimidine nucleobase biosynthetic process"/>
    <property type="evidence" value="ECO:0007669"/>
    <property type="project" value="InterPro"/>
</dbReference>
<keyword evidence="4 7" id="KW-0665">Pyrimidine biosynthesis</keyword>
<keyword evidence="3 7" id="KW-0808">Transferase</keyword>
<dbReference type="PRINTS" id="PR00100">
    <property type="entry name" value="AOTCASE"/>
</dbReference>
<evidence type="ECO:0000256" key="5">
    <source>
        <dbReference type="ARBA" id="ARBA00043884"/>
    </source>
</evidence>
<reference evidence="11" key="1">
    <citation type="submission" date="2015-01" db="EMBL/GenBank/DDBJ databases">
        <authorList>
            <person name="Manzoor Shahid"/>
            <person name="Zubair Saima"/>
        </authorList>
    </citation>
    <scope>NUCLEOTIDE SEQUENCE [LARGE SCALE GENOMIC DNA]</scope>
    <source>
        <strain evidence="11">Sp3</strain>
    </source>
</reference>
<dbReference type="InterPro" id="IPR036901">
    <property type="entry name" value="Asp/Orn_carbamoylTrfase_sf"/>
</dbReference>
<dbReference type="GO" id="GO:0005829">
    <property type="term" value="C:cytosol"/>
    <property type="evidence" value="ECO:0007669"/>
    <property type="project" value="TreeGrafter"/>
</dbReference>
<evidence type="ECO:0000256" key="6">
    <source>
        <dbReference type="ARBA" id="ARBA00048859"/>
    </source>
</evidence>
<dbReference type="InterPro" id="IPR002082">
    <property type="entry name" value="Asp_carbamoyltransf"/>
</dbReference>